<evidence type="ECO:0000313" key="2">
    <source>
        <dbReference type="Proteomes" id="UP000187012"/>
    </source>
</evidence>
<proteinExistence type="predicted"/>
<protein>
    <submittedName>
        <fullName evidence="1">Uncharacterized protein</fullName>
    </submittedName>
</protein>
<organism evidence="1 2">
    <name type="scientific">Paraburkholderia ribeironis</name>
    <dbReference type="NCBI Taxonomy" id="1247936"/>
    <lineage>
        <taxon>Bacteria</taxon>
        <taxon>Pseudomonadati</taxon>
        <taxon>Pseudomonadota</taxon>
        <taxon>Betaproteobacteria</taxon>
        <taxon>Burkholderiales</taxon>
        <taxon>Burkholderiaceae</taxon>
        <taxon>Paraburkholderia</taxon>
    </lineage>
</organism>
<dbReference type="SUPFAM" id="SSF52540">
    <property type="entry name" value="P-loop containing nucleoside triphosphate hydrolases"/>
    <property type="match status" value="1"/>
</dbReference>
<reference evidence="1 2" key="1">
    <citation type="submission" date="2016-12" db="EMBL/GenBank/DDBJ databases">
        <authorList>
            <person name="Song W.-J."/>
            <person name="Kurnit D.M."/>
        </authorList>
    </citation>
    <scope>NUCLEOTIDE SEQUENCE [LARGE SCALE GENOMIC DNA]</scope>
    <source>
        <strain evidence="1 2">STM7296</strain>
    </source>
</reference>
<keyword evidence="2" id="KW-1185">Reference proteome</keyword>
<gene>
    <name evidence="1" type="ORF">BN2475_90091</name>
</gene>
<sequence>MTMNIALPEGGRLWAPRGHIIQTDEHGYTVFAEGKWREYFNAHVKQTHELPDASDVIVLLGEPGSGKSFELDLLRTRAQAIASRQVLSLDLGKYADAGLLDSALRRLLKGCINDGVRSVLFLDALDESRVNIKCAETVVEDVLRDVPQSALQLVVTCRTPAWPDSLEEFLREHWNDTEESAVSVLEIAPYTRGQVSARLQDNGIDKDTFFEALDSSGAHGLALQPLGLGFLMSQFKDVPAFSTNRWGLYERGCAALLKESSKRRLDGHSLSLPNVQSRLQLAGLIATCVLLTNSADIVLDSTGDFAPEGALCLDIARLTALPLTSESGDWHASIEQYAETLQSGLFTAKEDGVFVFAHRTYAEFLAAHFISSLGTSVKQVMTVLSLADDSGRLVPQLRELSAWLSHTNPQVLALVLCTEPEMVFDSSVSLVDEEQVSAVFDELTTLVERHKFPIYDRRLIRSYHKLRHRTLSERLKSILADHTRVSALRQFAADVAHGCGLVDDIPVLLDIALDPSENYEVRQSAASAVHDGGALASRLALLPLMKGDRPDDPDDELRGIALICALDARVPVGDLIGHLTKERRSNFTGMYALALRQLENVDLQAQDIAPLLTWLEQQLRRQSLNAAWESFVIHMFSKAAFAVMSFDEGWTALGKAAWLAICNHHNLSSSLDTRGFDKGLELETHPERRLKLLDSILRAAEGDPRIAAGQLRFGTGLLTDADGHYLIDAYQREASTGLKKRIIASLVLWYIFDNDDVREWLLNMAGPNAEDRDALLAEVAAEHVDFVPLDSSVADSLRKSLALRLKHSSPPEPIVGRMQSVDLLSAALTRAECGDTQQWVNILSYLRYEGDFEHYLFPFPEVTTSPLWQTLAAGMQSRLAHIALAYLRNMRPAASLSSTEVNNLEDAGIAALVFLHSIGHDKSDEFGELVVKWVRGLARYLPEEQPRPIVNELIRQAFARAEASVLPLLSETCDECLSGGGLPRLPDFTADFMPEPLLSILEAMLPGMTSEQGFLTLVSFLINRKSRRAIGSLLQRIQLSSDLSSTSAVKLVALLAKHAPDELIKHVWEKLRALPEAVTLLAAEMQIIVASQDVLLLRADTTVTEEFFEILEEQYPTSADIKTNGIVTARHHIQDFRNCCIVSLRDRADAAGIAALDRISARHPHLPWIARMRHDAEQRAARDSWVPYKVLEVAAALGMLAGRVIRTEAELHNAVLDELQLIVAKVSARASLPAVYHLWDETSRRPKHEPRLCDWLAGELKDRLSYKGAVVNREVQVRSHNPKGMGERTDILIELAPRANSQNSENILRLVIEVKGCWNEELMTAPASQLRDNYMKAYSAAYGIYLVMWFLCDRWANDDRRKQETRKLVPGKTFNACYDAIFAVCDAASAEGAALTPSPLTVPTRTVSYMFAKR</sequence>
<accession>A0A1N7RNC3</accession>
<dbReference type="Proteomes" id="UP000187012">
    <property type="component" value="Unassembled WGS sequence"/>
</dbReference>
<name>A0A1N7RNC3_9BURK</name>
<dbReference type="RefSeq" id="WP_094778303.1">
    <property type="nucleotide sequence ID" value="NZ_CYGX02000009.1"/>
</dbReference>
<dbReference type="EMBL" id="CYGX02000009">
    <property type="protein sequence ID" value="SIT36573.1"/>
    <property type="molecule type" value="Genomic_DNA"/>
</dbReference>
<dbReference type="InterPro" id="IPR027417">
    <property type="entry name" value="P-loop_NTPase"/>
</dbReference>
<dbReference type="OrthoDB" id="336284at2"/>
<evidence type="ECO:0000313" key="1">
    <source>
        <dbReference type="EMBL" id="SIT36573.1"/>
    </source>
</evidence>
<dbReference type="STRING" id="1247936.BN2475_90091"/>